<dbReference type="Gene3D" id="3.40.50.1110">
    <property type="entry name" value="SGNH hydrolase"/>
    <property type="match status" value="1"/>
</dbReference>
<dbReference type="Pfam" id="PF03629">
    <property type="entry name" value="SASA"/>
    <property type="match status" value="1"/>
</dbReference>
<dbReference type="EMBL" id="BSRI01000002">
    <property type="protein sequence ID" value="GLV58347.1"/>
    <property type="molecule type" value="Genomic_DNA"/>
</dbReference>
<keyword evidence="1" id="KW-0378">Hydrolase</keyword>
<evidence type="ECO:0000256" key="1">
    <source>
        <dbReference type="ARBA" id="ARBA00022801"/>
    </source>
</evidence>
<feature type="domain" description="Sialate O-acetylesterase" evidence="2">
    <location>
        <begin position="48"/>
        <end position="294"/>
    </location>
</feature>
<dbReference type="InterPro" id="IPR005181">
    <property type="entry name" value="SASA"/>
</dbReference>
<evidence type="ECO:0000259" key="2">
    <source>
        <dbReference type="Pfam" id="PF03629"/>
    </source>
</evidence>
<dbReference type="RefSeq" id="WP_338254521.1">
    <property type="nucleotide sequence ID" value="NZ_BSRI01000002.1"/>
</dbReference>
<organism evidence="3 4">
    <name type="scientific">Dictyobacter halimunensis</name>
    <dbReference type="NCBI Taxonomy" id="3026934"/>
    <lineage>
        <taxon>Bacteria</taxon>
        <taxon>Bacillati</taxon>
        <taxon>Chloroflexota</taxon>
        <taxon>Ktedonobacteria</taxon>
        <taxon>Ktedonobacterales</taxon>
        <taxon>Dictyobacteraceae</taxon>
        <taxon>Dictyobacter</taxon>
    </lineage>
</organism>
<keyword evidence="4" id="KW-1185">Reference proteome</keyword>
<reference evidence="3 4" key="1">
    <citation type="submission" date="2023-02" db="EMBL/GenBank/DDBJ databases">
        <title>Dictyobacter halimunensis sp. nov., a new member of the class Ktedonobacteria from forest soil in a geothermal area.</title>
        <authorList>
            <person name="Rachmania M.K."/>
            <person name="Ningsih F."/>
            <person name="Sakai Y."/>
            <person name="Yabe S."/>
            <person name="Yokota A."/>
            <person name="Sjamsuridzal W."/>
        </authorList>
    </citation>
    <scope>NUCLEOTIDE SEQUENCE [LARGE SCALE GENOMIC DNA]</scope>
    <source>
        <strain evidence="3 4">S3.2.2.5</strain>
    </source>
</reference>
<evidence type="ECO:0000313" key="4">
    <source>
        <dbReference type="Proteomes" id="UP001344906"/>
    </source>
</evidence>
<name>A0ABQ6FVP8_9CHLR</name>
<dbReference type="InterPro" id="IPR052940">
    <property type="entry name" value="Carb_Esterase_6"/>
</dbReference>
<dbReference type="PANTHER" id="PTHR31988">
    <property type="entry name" value="ESTERASE, PUTATIVE (DUF303)-RELATED"/>
    <property type="match status" value="1"/>
</dbReference>
<dbReference type="InterPro" id="IPR036514">
    <property type="entry name" value="SGNH_hydro_sf"/>
</dbReference>
<gene>
    <name evidence="3" type="ORF">KDH_51800</name>
</gene>
<comment type="caution">
    <text evidence="3">The sequence shown here is derived from an EMBL/GenBank/DDBJ whole genome shotgun (WGS) entry which is preliminary data.</text>
</comment>
<dbReference type="SUPFAM" id="SSF52266">
    <property type="entry name" value="SGNH hydrolase"/>
    <property type="match status" value="1"/>
</dbReference>
<evidence type="ECO:0000313" key="3">
    <source>
        <dbReference type="EMBL" id="GLV58347.1"/>
    </source>
</evidence>
<sequence>MYTNVQSYQVLQRDADDKARVQTSNGEVIELAVGGPYTVGEADHVLVGDLWVLAGQSNMEGIGDLIDEEKPSPFVHSFQSREQWAQAEEPLHWLNESPRLVHHVLWGFDRVPESIPERDPQRVKGTGLGLAFAKERYARTGVPVGLIPSAHGGTSMQQWDPHLRDQGGASLYGALYERVKAVGGKVSGVLWYQGESDCNPEGVEHYHQRMHTLVQSLRSDLDNPDLPFYYVQIGGLISEEGPEGWNGIRELQRTFQHAEPGIAMVSAIDLELDDLIHVGTQGLKRLGRRLADQVDGQRTPDVVAVTPELEQMRIHITYRPVRGGLRSTGRPAGFSLRDRDGRELPLIHKITLDGGTATLRLIADVLPVDTYLWYGWGLNPYCNITDGADAAIPAFGPWKVS</sequence>
<proteinExistence type="predicted"/>
<accession>A0ABQ6FVP8</accession>
<dbReference type="Proteomes" id="UP001344906">
    <property type="component" value="Unassembled WGS sequence"/>
</dbReference>
<protein>
    <recommendedName>
        <fullName evidence="2">Sialate O-acetylesterase domain-containing protein</fullName>
    </recommendedName>
</protein>
<dbReference type="PANTHER" id="PTHR31988:SF19">
    <property type="entry name" value="9-O-ACETYL-N-ACETYLNEURAMINIC ACID DEACETYLASE-RELATED"/>
    <property type="match status" value="1"/>
</dbReference>